<dbReference type="InterPro" id="IPR002138">
    <property type="entry name" value="Pept_C14_p10"/>
</dbReference>
<dbReference type="PANTHER" id="PTHR48169:SF7">
    <property type="entry name" value="CASPASE 10"/>
    <property type="match status" value="1"/>
</dbReference>
<evidence type="ECO:0000256" key="13">
    <source>
        <dbReference type="ARBA" id="ARBA00051626"/>
    </source>
</evidence>
<evidence type="ECO:0000313" key="21">
    <source>
        <dbReference type="EMBL" id="KAG5267697.1"/>
    </source>
</evidence>
<dbReference type="Pfam" id="PF00656">
    <property type="entry name" value="Peptidase_C14"/>
    <property type="match status" value="1"/>
</dbReference>
<reference evidence="21 22" key="1">
    <citation type="submission" date="2020-10" db="EMBL/GenBank/DDBJ databases">
        <title>Chromosome-scale genome assembly of the Allis shad, Alosa alosa.</title>
        <authorList>
            <person name="Margot Z."/>
            <person name="Christophe K."/>
            <person name="Cabau C."/>
            <person name="Louis A."/>
            <person name="Berthelot C."/>
            <person name="Parey E."/>
            <person name="Roest Crollius H."/>
            <person name="Montfort J."/>
            <person name="Robinson-Rechavi M."/>
            <person name="Bucao C."/>
            <person name="Bouchez O."/>
            <person name="Gislard M."/>
            <person name="Lluch J."/>
            <person name="Milhes M."/>
            <person name="Lampietro C."/>
            <person name="Lopez Roques C."/>
            <person name="Donnadieu C."/>
            <person name="Braasch I."/>
            <person name="Desvignes T."/>
            <person name="Postlethwait J."/>
            <person name="Bobe J."/>
            <person name="Guiguen Y."/>
        </authorList>
    </citation>
    <scope>NUCLEOTIDE SEQUENCE [LARGE SCALE GENOMIC DNA]</scope>
    <source>
        <strain evidence="21">M-15738</strain>
        <tissue evidence="21">Blood</tissue>
    </source>
</reference>
<dbReference type="InterPro" id="IPR011029">
    <property type="entry name" value="DEATH-like_dom_sf"/>
</dbReference>
<dbReference type="GO" id="GO:0005886">
    <property type="term" value="C:plasma membrane"/>
    <property type="evidence" value="ECO:0007669"/>
    <property type="project" value="UniProtKB-ARBA"/>
</dbReference>
<dbReference type="GO" id="GO:0043065">
    <property type="term" value="P:positive regulation of apoptotic process"/>
    <property type="evidence" value="ECO:0007669"/>
    <property type="project" value="UniProtKB-ARBA"/>
</dbReference>
<feature type="active site" evidence="16">
    <location>
        <position position="238"/>
    </location>
</feature>
<dbReference type="FunFam" id="3.40.50.1460:FF:000008">
    <property type="entry name" value="caspase-8 isoform X1"/>
    <property type="match status" value="1"/>
</dbReference>
<evidence type="ECO:0000256" key="1">
    <source>
        <dbReference type="ARBA" id="ARBA00004123"/>
    </source>
</evidence>
<keyword evidence="12" id="KW-0539">Nucleus</keyword>
<evidence type="ECO:0000256" key="14">
    <source>
        <dbReference type="ARBA" id="ARBA00066479"/>
    </source>
</evidence>
<evidence type="ECO:0000256" key="6">
    <source>
        <dbReference type="ARBA" id="ARBA00022670"/>
    </source>
</evidence>
<evidence type="ECO:0000256" key="2">
    <source>
        <dbReference type="ARBA" id="ARBA00004496"/>
    </source>
</evidence>
<feature type="domain" description="Caspase family p10" evidence="18">
    <location>
        <begin position="269"/>
        <end position="358"/>
    </location>
</feature>
<dbReference type="Gene3D" id="1.10.533.10">
    <property type="entry name" value="Death Domain, Fas"/>
    <property type="match status" value="1"/>
</dbReference>
<evidence type="ECO:0000256" key="10">
    <source>
        <dbReference type="ARBA" id="ARBA00022807"/>
    </source>
</evidence>
<evidence type="ECO:0000256" key="4">
    <source>
        <dbReference type="ARBA" id="ARBA00022490"/>
    </source>
</evidence>
<feature type="domain" description="CARD" evidence="20">
    <location>
        <begin position="1"/>
        <end position="77"/>
    </location>
</feature>
<dbReference type="InterPro" id="IPR015917">
    <property type="entry name" value="Pept_C14A"/>
</dbReference>
<dbReference type="SUPFAM" id="SSF52129">
    <property type="entry name" value="Caspase-like"/>
    <property type="match status" value="1"/>
</dbReference>
<evidence type="ECO:0000256" key="17">
    <source>
        <dbReference type="RuleBase" id="RU003971"/>
    </source>
</evidence>
<feature type="active site" evidence="16">
    <location>
        <position position="195"/>
    </location>
</feature>
<evidence type="ECO:0000256" key="9">
    <source>
        <dbReference type="ARBA" id="ARBA00022801"/>
    </source>
</evidence>
<feature type="domain" description="Caspase family p20" evidence="19">
    <location>
        <begin position="122"/>
        <end position="242"/>
    </location>
</feature>
<dbReference type="CDD" id="cd00032">
    <property type="entry name" value="CASc"/>
    <property type="match status" value="1"/>
</dbReference>
<evidence type="ECO:0000256" key="12">
    <source>
        <dbReference type="ARBA" id="ARBA00023242"/>
    </source>
</evidence>
<dbReference type="SMART" id="SM00115">
    <property type="entry name" value="CASc"/>
    <property type="match status" value="1"/>
</dbReference>
<evidence type="ECO:0000256" key="5">
    <source>
        <dbReference type="ARBA" id="ARBA00022553"/>
    </source>
</evidence>
<comment type="subcellular location">
    <subcellularLocation>
        <location evidence="2">Cytoplasm</location>
    </subcellularLocation>
    <subcellularLocation>
        <location evidence="1">Nucleus</location>
    </subcellularLocation>
</comment>
<evidence type="ECO:0000256" key="7">
    <source>
        <dbReference type="ARBA" id="ARBA00022703"/>
    </source>
</evidence>
<dbReference type="PRINTS" id="PR00376">
    <property type="entry name" value="IL1BCENZYME"/>
</dbReference>
<dbReference type="GO" id="GO:0006915">
    <property type="term" value="P:apoptotic process"/>
    <property type="evidence" value="ECO:0007669"/>
    <property type="project" value="UniProtKB-KW"/>
</dbReference>
<evidence type="ECO:0000259" key="18">
    <source>
        <dbReference type="PROSITE" id="PS50207"/>
    </source>
</evidence>
<dbReference type="InterPro" id="IPR001309">
    <property type="entry name" value="Pept_C14_p20"/>
</dbReference>
<gene>
    <name evidence="21" type="ORF">AALO_G00224640</name>
</gene>
<dbReference type="Proteomes" id="UP000823561">
    <property type="component" value="Chromosome 17"/>
</dbReference>
<keyword evidence="6" id="KW-0645">Protease</keyword>
<evidence type="ECO:0000256" key="16">
    <source>
        <dbReference type="PIRSR" id="PIRSR038001-1"/>
    </source>
</evidence>
<evidence type="ECO:0000256" key="15">
    <source>
        <dbReference type="ARBA" id="ARBA00068172"/>
    </source>
</evidence>
<dbReference type="PROSITE" id="PS50209">
    <property type="entry name" value="CARD"/>
    <property type="match status" value="1"/>
</dbReference>
<dbReference type="InterPro" id="IPR033139">
    <property type="entry name" value="Caspase_cys_AS"/>
</dbReference>
<dbReference type="GO" id="GO:0032991">
    <property type="term" value="C:protein-containing complex"/>
    <property type="evidence" value="ECO:0007669"/>
    <property type="project" value="UniProtKB-ARBA"/>
</dbReference>
<accession>A0AAV6G2U2</accession>
<sequence>MDSIRSKKTTLIDILSTDASFILQHVQRENLITGREYKNLYSMSQNGEKTTIELLDKMMNKGDDHCKRFISMLRESEIVGTFPALKELLNPQENVPHQEIAQAATDNPDNNSDSAYKMVNNPRGLCIIINNVNFQKLSTRNGSSEDADALEQVFTWLNFKVECHKDLTKDKMKSVVQEGSQRADGDCFVCCVMSHGETNGVLGCDSEVVTVEEMITPLKGNNCPRLAGKPKLFFIQACRGRLFQNEARIQADSSREDNQGLEMDAYPGEIISIPADADFLVSMATVNEYFSFRNSKTGSWFIQSLCKRLREGILRGDDILTILTYVNDDVSREEGLIRGKRAKQVPDQSFRLRKRLFFPVPDSPDL</sequence>
<comment type="catalytic activity">
    <reaction evidence="13">
        <text>Strict requirement for Asp at position P1 and has a preferred cleavage sequence of (Leu/Asp/Val)-Glu-Thr-Asp-|-(Gly/Ser/Ala).</text>
        <dbReference type="EC" id="3.4.22.61"/>
    </reaction>
</comment>
<keyword evidence="4" id="KW-0963">Cytoplasm</keyword>
<dbReference type="InterPro" id="IPR001315">
    <property type="entry name" value="CARD"/>
</dbReference>
<dbReference type="EMBL" id="JADWDJ010000017">
    <property type="protein sequence ID" value="KAG5267697.1"/>
    <property type="molecule type" value="Genomic_DNA"/>
</dbReference>
<dbReference type="PROSITE" id="PS50208">
    <property type="entry name" value="CASPASE_P20"/>
    <property type="match status" value="1"/>
</dbReference>
<protein>
    <recommendedName>
        <fullName evidence="15">Caspase-8</fullName>
        <ecNumber evidence="14">3.4.22.61</ecNumber>
    </recommendedName>
</protein>
<keyword evidence="10" id="KW-0788">Thiol protease</keyword>
<evidence type="ECO:0000313" key="22">
    <source>
        <dbReference type="Proteomes" id="UP000823561"/>
    </source>
</evidence>
<keyword evidence="11" id="KW-0865">Zymogen</keyword>
<dbReference type="InterPro" id="IPR011600">
    <property type="entry name" value="Pept_C14_caspase"/>
</dbReference>
<dbReference type="PIRSF" id="PIRSF038001">
    <property type="entry name" value="Caspase_ICE"/>
    <property type="match status" value="1"/>
</dbReference>
<proteinExistence type="inferred from homology"/>
<evidence type="ECO:0000259" key="20">
    <source>
        <dbReference type="PROSITE" id="PS50209"/>
    </source>
</evidence>
<name>A0AAV6G2U2_9TELE</name>
<dbReference type="SUPFAM" id="SSF47986">
    <property type="entry name" value="DEATH domain"/>
    <property type="match status" value="1"/>
</dbReference>
<dbReference type="GO" id="GO:0051604">
    <property type="term" value="P:protein maturation"/>
    <property type="evidence" value="ECO:0007669"/>
    <property type="project" value="UniProtKB-ARBA"/>
</dbReference>
<keyword evidence="5" id="KW-0597">Phosphoprotein</keyword>
<dbReference type="PROSITE" id="PS01122">
    <property type="entry name" value="CASPASE_CYS"/>
    <property type="match status" value="1"/>
</dbReference>
<dbReference type="GO" id="GO:0006508">
    <property type="term" value="P:proteolysis"/>
    <property type="evidence" value="ECO:0007669"/>
    <property type="project" value="UniProtKB-KW"/>
</dbReference>
<dbReference type="AlphaFoldDB" id="A0AAV6G2U2"/>
<keyword evidence="22" id="KW-1185">Reference proteome</keyword>
<keyword evidence="7" id="KW-0053">Apoptosis</keyword>
<evidence type="ECO:0000256" key="3">
    <source>
        <dbReference type="ARBA" id="ARBA00010134"/>
    </source>
</evidence>
<dbReference type="PANTHER" id="PTHR48169">
    <property type="entry name" value="DED DOMAIN-CONTAINING PROTEIN"/>
    <property type="match status" value="1"/>
</dbReference>
<organism evidence="21 22">
    <name type="scientific">Alosa alosa</name>
    <name type="common">allis shad</name>
    <dbReference type="NCBI Taxonomy" id="278164"/>
    <lineage>
        <taxon>Eukaryota</taxon>
        <taxon>Metazoa</taxon>
        <taxon>Chordata</taxon>
        <taxon>Craniata</taxon>
        <taxon>Vertebrata</taxon>
        <taxon>Euteleostomi</taxon>
        <taxon>Actinopterygii</taxon>
        <taxon>Neopterygii</taxon>
        <taxon>Teleostei</taxon>
        <taxon>Clupei</taxon>
        <taxon>Clupeiformes</taxon>
        <taxon>Clupeoidei</taxon>
        <taxon>Clupeidae</taxon>
        <taxon>Alosa</taxon>
    </lineage>
</organism>
<dbReference type="CDD" id="cd01671">
    <property type="entry name" value="CARD"/>
    <property type="match status" value="1"/>
</dbReference>
<evidence type="ECO:0000256" key="8">
    <source>
        <dbReference type="ARBA" id="ARBA00022737"/>
    </source>
</evidence>
<comment type="caution">
    <text evidence="21">The sequence shown here is derived from an EMBL/GenBank/DDBJ whole genome shotgun (WGS) entry which is preliminary data.</text>
</comment>
<dbReference type="GO" id="GO:0005737">
    <property type="term" value="C:cytoplasm"/>
    <property type="evidence" value="ECO:0007669"/>
    <property type="project" value="UniProtKB-SubCell"/>
</dbReference>
<keyword evidence="8" id="KW-0677">Repeat</keyword>
<dbReference type="PROSITE" id="PS50207">
    <property type="entry name" value="CASPASE_P10"/>
    <property type="match status" value="1"/>
</dbReference>
<keyword evidence="9" id="KW-0378">Hydrolase</keyword>
<evidence type="ECO:0000256" key="11">
    <source>
        <dbReference type="ARBA" id="ARBA00023145"/>
    </source>
</evidence>
<dbReference type="GO" id="GO:0005634">
    <property type="term" value="C:nucleus"/>
    <property type="evidence" value="ECO:0007669"/>
    <property type="project" value="UniProtKB-SubCell"/>
</dbReference>
<dbReference type="GO" id="GO:0004197">
    <property type="term" value="F:cysteine-type endopeptidase activity"/>
    <property type="evidence" value="ECO:0007669"/>
    <property type="project" value="InterPro"/>
</dbReference>
<evidence type="ECO:0000259" key="19">
    <source>
        <dbReference type="PROSITE" id="PS50208"/>
    </source>
</evidence>
<dbReference type="EC" id="3.4.22.61" evidence="14"/>
<dbReference type="InterPro" id="IPR029030">
    <property type="entry name" value="Caspase-like_dom_sf"/>
</dbReference>
<dbReference type="Gene3D" id="3.40.50.1460">
    <property type="match status" value="1"/>
</dbReference>
<comment type="similarity">
    <text evidence="3 17">Belongs to the peptidase C14A family.</text>
</comment>